<protein>
    <submittedName>
        <fullName evidence="1">Uncharacterized protein</fullName>
    </submittedName>
</protein>
<evidence type="ECO:0000313" key="1">
    <source>
        <dbReference type="EMBL" id="KAK5967548.1"/>
    </source>
</evidence>
<dbReference type="AlphaFoldDB" id="A0AAN8IF95"/>
<gene>
    <name evidence="1" type="ORF">GCK32_013269</name>
</gene>
<dbReference type="Proteomes" id="UP001331761">
    <property type="component" value="Unassembled WGS sequence"/>
</dbReference>
<evidence type="ECO:0000313" key="2">
    <source>
        <dbReference type="Proteomes" id="UP001331761"/>
    </source>
</evidence>
<comment type="caution">
    <text evidence="1">The sequence shown here is derived from an EMBL/GenBank/DDBJ whole genome shotgun (WGS) entry which is preliminary data.</text>
</comment>
<dbReference type="Pfam" id="PF23556">
    <property type="entry name" value="TPR_Vps41"/>
    <property type="match status" value="1"/>
</dbReference>
<organism evidence="1 2">
    <name type="scientific">Trichostrongylus colubriformis</name>
    <name type="common">Black scour worm</name>
    <dbReference type="NCBI Taxonomy" id="6319"/>
    <lineage>
        <taxon>Eukaryota</taxon>
        <taxon>Metazoa</taxon>
        <taxon>Ecdysozoa</taxon>
        <taxon>Nematoda</taxon>
        <taxon>Chromadorea</taxon>
        <taxon>Rhabditida</taxon>
        <taxon>Rhabditina</taxon>
        <taxon>Rhabditomorpha</taxon>
        <taxon>Strongyloidea</taxon>
        <taxon>Trichostrongylidae</taxon>
        <taxon>Trichostrongylus</taxon>
    </lineage>
</organism>
<accession>A0AAN8IF95</accession>
<proteinExistence type="predicted"/>
<keyword evidence="2" id="KW-1185">Reference proteome</keyword>
<dbReference type="EMBL" id="WIXE01022370">
    <property type="protein sequence ID" value="KAK5967548.1"/>
    <property type="molecule type" value="Genomic_DNA"/>
</dbReference>
<reference evidence="1 2" key="1">
    <citation type="submission" date="2019-10" db="EMBL/GenBank/DDBJ databases">
        <title>Assembly and Annotation for the nematode Trichostrongylus colubriformis.</title>
        <authorList>
            <person name="Martin J."/>
        </authorList>
    </citation>
    <scope>NUCLEOTIDE SEQUENCE [LARGE SCALE GENOMIC DNA]</scope>
    <source>
        <strain evidence="1">G859</strain>
        <tissue evidence="1">Whole worm</tissue>
    </source>
</reference>
<name>A0AAN8IF95_TRICO</name>
<sequence>MLFIPTSSPQLESSCYETVLQAALYNDIDLFKRLVQQWPPHLYRTGWLIGLTLRRIQEVLSSSNQSDALSPKEEVRLYHALAHLYVHERKFDSAIKIYTNLRDQQVFAVIDKYQLFEHVSLYL</sequence>